<keyword evidence="3" id="KW-0411">Iron-sulfur</keyword>
<dbReference type="Gene3D" id="3.20.20.100">
    <property type="entry name" value="NADP-dependent oxidoreductase domain"/>
    <property type="match status" value="1"/>
</dbReference>
<dbReference type="CDD" id="cd19096">
    <property type="entry name" value="AKR_Fe-S_oxidoreductase"/>
    <property type="match status" value="1"/>
</dbReference>
<dbReference type="SUPFAM" id="SSF46548">
    <property type="entry name" value="alpha-helical ferredoxin"/>
    <property type="match status" value="1"/>
</dbReference>
<evidence type="ECO:0000313" key="6">
    <source>
        <dbReference type="EMBL" id="MBO8448310.1"/>
    </source>
</evidence>
<feature type="domain" description="4Fe-4S ferredoxin-type" evidence="5">
    <location>
        <begin position="418"/>
        <end position="446"/>
    </location>
</feature>
<reference evidence="6" key="2">
    <citation type="journal article" date="2021" name="PeerJ">
        <title>Extensive microbial diversity within the chicken gut microbiome revealed by metagenomics and culture.</title>
        <authorList>
            <person name="Gilroy R."/>
            <person name="Ravi A."/>
            <person name="Getino M."/>
            <person name="Pursley I."/>
            <person name="Horton D.L."/>
            <person name="Alikhan N.F."/>
            <person name="Baker D."/>
            <person name="Gharbi K."/>
            <person name="Hall N."/>
            <person name="Watson M."/>
            <person name="Adriaenssens E.M."/>
            <person name="Foster-Nyarko E."/>
            <person name="Jarju S."/>
            <person name="Secka A."/>
            <person name="Antonio M."/>
            <person name="Oren A."/>
            <person name="Chaudhuri R.R."/>
            <person name="La Ragione R."/>
            <person name="Hildebrand F."/>
            <person name="Pallen M.J."/>
        </authorList>
    </citation>
    <scope>NUCLEOTIDE SEQUENCE</scope>
    <source>
        <strain evidence="6">20514</strain>
    </source>
</reference>
<proteinExistence type="predicted"/>
<protein>
    <submittedName>
        <fullName evidence="6">Aldo/keto reductase</fullName>
    </submittedName>
</protein>
<gene>
    <name evidence="6" type="ORF">IAC29_03445</name>
</gene>
<dbReference type="SUPFAM" id="SSF51430">
    <property type="entry name" value="NAD(P)-linked oxidoreductase"/>
    <property type="match status" value="1"/>
</dbReference>
<evidence type="ECO:0000256" key="4">
    <source>
        <dbReference type="SAM" id="MobiDB-lite"/>
    </source>
</evidence>
<dbReference type="AlphaFoldDB" id="A0A9D9EKL2"/>
<accession>A0A9D9EKL2</accession>
<dbReference type="InterPro" id="IPR036812">
    <property type="entry name" value="NAD(P)_OxRdtase_dom_sf"/>
</dbReference>
<comment type="caution">
    <text evidence="6">The sequence shown here is derived from an EMBL/GenBank/DDBJ whole genome shotgun (WGS) entry which is preliminary data.</text>
</comment>
<dbReference type="InterPro" id="IPR023210">
    <property type="entry name" value="NADP_OxRdtase_dom"/>
</dbReference>
<evidence type="ECO:0000256" key="1">
    <source>
        <dbReference type="ARBA" id="ARBA00022723"/>
    </source>
</evidence>
<dbReference type="GO" id="GO:0051536">
    <property type="term" value="F:iron-sulfur cluster binding"/>
    <property type="evidence" value="ECO:0007669"/>
    <property type="project" value="UniProtKB-KW"/>
</dbReference>
<keyword evidence="1" id="KW-0479">Metal-binding</keyword>
<dbReference type="Proteomes" id="UP000810252">
    <property type="component" value="Unassembled WGS sequence"/>
</dbReference>
<sequence>MEKGKNISRRDFLKRIGTAGAAAAGLTACGKGEKTGTQSAEPAGSMTYRTNPSTGDRVSLLGFGMMRLPSVGGRSAREGNEEIDQEMVNRLVDYAIAHGVNYFDTSPAYCQGKSEHSTGIALSRHPRNKYFIATKMSNFAPSTWSLEASVAMYRNSMKELQVDYLDYLLLHGVGMGDGMEEFRHRFIDNGLLDFLLEERRAGRVRNLGFSYHGDVRVFDYLLSQHGRYKWDFVQIQLNYLDWKYARQINPRNTDAEYLYNELAKRSIPAVIMEPLLGGRLSNVPTTVFARLKEREPEMSAASWAFRFAGSLPGVQTVLSGMTRMEHLQDNLRTYSPLKPLTEEDFAFLQETATQMMSFDTIPCNDCKYCMPCPYGLDIPAILLHYNKCLNEGNIPESSQDPGYRKARRAFLVGYGRSVPVMRQASRCIGCGQCSPHCPQRIDIPGELHRIDAYVERLKQEIG</sequence>
<dbReference type="Pfam" id="PF13187">
    <property type="entry name" value="Fer4_9"/>
    <property type="match status" value="1"/>
</dbReference>
<organism evidence="6 7">
    <name type="scientific">Candidatus Cryptobacteroides merdigallinarum</name>
    <dbReference type="NCBI Taxonomy" id="2840770"/>
    <lineage>
        <taxon>Bacteria</taxon>
        <taxon>Pseudomonadati</taxon>
        <taxon>Bacteroidota</taxon>
        <taxon>Bacteroidia</taxon>
        <taxon>Bacteroidales</taxon>
        <taxon>Candidatus Cryptobacteroides</taxon>
    </lineage>
</organism>
<dbReference type="InterPro" id="IPR017900">
    <property type="entry name" value="4Fe4S_Fe_S_CS"/>
</dbReference>
<keyword evidence="2" id="KW-0408">Iron</keyword>
<dbReference type="PROSITE" id="PS00198">
    <property type="entry name" value="4FE4S_FER_1"/>
    <property type="match status" value="1"/>
</dbReference>
<dbReference type="EMBL" id="JADIMQ010000050">
    <property type="protein sequence ID" value="MBO8448310.1"/>
    <property type="molecule type" value="Genomic_DNA"/>
</dbReference>
<dbReference type="NCBIfam" id="TIGR01409">
    <property type="entry name" value="TAT_signal_seq"/>
    <property type="match status" value="1"/>
</dbReference>
<dbReference type="PANTHER" id="PTHR43312">
    <property type="entry name" value="D-THREO-ALDOSE 1-DEHYDROGENASE"/>
    <property type="match status" value="1"/>
</dbReference>
<dbReference type="InterPro" id="IPR053135">
    <property type="entry name" value="AKR2_Oxidoreductase"/>
</dbReference>
<dbReference type="InterPro" id="IPR019546">
    <property type="entry name" value="TAT_signal_bac_arc"/>
</dbReference>
<dbReference type="PANTHER" id="PTHR43312:SF2">
    <property type="entry name" value="OXIDOREDUCTASE"/>
    <property type="match status" value="1"/>
</dbReference>
<evidence type="ECO:0000313" key="7">
    <source>
        <dbReference type="Proteomes" id="UP000810252"/>
    </source>
</evidence>
<feature type="region of interest" description="Disordered" evidence="4">
    <location>
        <begin position="29"/>
        <end position="53"/>
    </location>
</feature>
<dbReference type="PROSITE" id="PS51257">
    <property type="entry name" value="PROKAR_LIPOPROTEIN"/>
    <property type="match status" value="1"/>
</dbReference>
<evidence type="ECO:0000256" key="2">
    <source>
        <dbReference type="ARBA" id="ARBA00023004"/>
    </source>
</evidence>
<dbReference type="PROSITE" id="PS51379">
    <property type="entry name" value="4FE4S_FER_2"/>
    <property type="match status" value="1"/>
</dbReference>
<dbReference type="InterPro" id="IPR017896">
    <property type="entry name" value="4Fe4S_Fe-S-bd"/>
</dbReference>
<reference evidence="6" key="1">
    <citation type="submission" date="2020-10" db="EMBL/GenBank/DDBJ databases">
        <authorList>
            <person name="Gilroy R."/>
        </authorList>
    </citation>
    <scope>NUCLEOTIDE SEQUENCE</scope>
    <source>
        <strain evidence="6">20514</strain>
    </source>
</reference>
<evidence type="ECO:0000256" key="3">
    <source>
        <dbReference type="ARBA" id="ARBA00023014"/>
    </source>
</evidence>
<dbReference type="Pfam" id="PF00248">
    <property type="entry name" value="Aldo_ket_red"/>
    <property type="match status" value="1"/>
</dbReference>
<dbReference type="GO" id="GO:0046872">
    <property type="term" value="F:metal ion binding"/>
    <property type="evidence" value="ECO:0007669"/>
    <property type="project" value="UniProtKB-KW"/>
</dbReference>
<dbReference type="InterPro" id="IPR006311">
    <property type="entry name" value="TAT_signal"/>
</dbReference>
<dbReference type="PROSITE" id="PS51318">
    <property type="entry name" value="TAT"/>
    <property type="match status" value="1"/>
</dbReference>
<evidence type="ECO:0000259" key="5">
    <source>
        <dbReference type="PROSITE" id="PS51379"/>
    </source>
</evidence>
<name>A0A9D9EKL2_9BACT</name>